<dbReference type="Gene3D" id="1.10.287.130">
    <property type="match status" value="1"/>
</dbReference>
<evidence type="ECO:0000256" key="10">
    <source>
        <dbReference type="ARBA" id="ARBA00023136"/>
    </source>
</evidence>
<evidence type="ECO:0000256" key="6">
    <source>
        <dbReference type="ARBA" id="ARBA00022692"/>
    </source>
</evidence>
<evidence type="ECO:0000313" key="15">
    <source>
        <dbReference type="Proteomes" id="UP000662572"/>
    </source>
</evidence>
<evidence type="ECO:0000256" key="4">
    <source>
        <dbReference type="ARBA" id="ARBA00022553"/>
    </source>
</evidence>
<dbReference type="InterPro" id="IPR036890">
    <property type="entry name" value="HATPase_C_sf"/>
</dbReference>
<dbReference type="GO" id="GO:0000155">
    <property type="term" value="F:phosphorelay sensor kinase activity"/>
    <property type="evidence" value="ECO:0007669"/>
    <property type="project" value="InterPro"/>
</dbReference>
<keyword evidence="8 11" id="KW-1133">Transmembrane helix</keyword>
<feature type="transmembrane region" description="Helical" evidence="11">
    <location>
        <begin position="33"/>
        <end position="56"/>
    </location>
</feature>
<evidence type="ECO:0000256" key="1">
    <source>
        <dbReference type="ARBA" id="ARBA00000085"/>
    </source>
</evidence>
<dbReference type="Gene3D" id="3.30.565.10">
    <property type="entry name" value="Histidine kinase-like ATPase, C-terminal domain"/>
    <property type="match status" value="1"/>
</dbReference>
<dbReference type="EMBL" id="BMZB01000009">
    <property type="protein sequence ID" value="GGZ45649.1"/>
    <property type="molecule type" value="Genomic_DNA"/>
</dbReference>
<dbReference type="EC" id="2.7.13.3" evidence="3"/>
<dbReference type="PANTHER" id="PTHR45436:SF5">
    <property type="entry name" value="SENSOR HISTIDINE KINASE TRCS"/>
    <property type="match status" value="1"/>
</dbReference>
<dbReference type="GO" id="GO:0005886">
    <property type="term" value="C:plasma membrane"/>
    <property type="evidence" value="ECO:0007669"/>
    <property type="project" value="TreeGrafter"/>
</dbReference>
<dbReference type="RefSeq" id="WP_308429944.1">
    <property type="nucleotide sequence ID" value="NZ_BMZB01000009.1"/>
</dbReference>
<dbReference type="Pfam" id="PF02518">
    <property type="entry name" value="HATPase_c"/>
    <property type="match status" value="1"/>
</dbReference>
<sequence length="479" mass="53149">MPEKPTGWLASWLKRKVFWADRSSQPGSLVGHLIRLASVWFILALVVTSVTLTGFFHQAQLERFQQNVGQLADNLYSDTDLDMDGKIVPPSFFDTRTQRVYSGLYWQVSEVGANGEVTVQSRSRSLWNDDVPVPADVLADIRATPGRASFYDVTGPQGAPLRAAAIYTLIKGRAFVFVAAEDRTMMDAGVRRFGFLIAIAMVILALGSLAAIFLQVRIGLRPLFKLTGEIHDVREGRKVRLDGRYPTEIMPVANQINGFLDSNQEVLERQRTHVGNLAHALKTPLSVLLSSSQDADENLPDIVRRQTETMRGQVDHHLRRARAAARSQTMGERTPVEPVLDELAVTLEQVFRSKDVVIDWRAPEDLAFRGEKQDFQEIIGNLIENACIWCRKNIRVTAVAEADVPFMTVTVEDDGPGMPEERYDEVLKRGARLDESAPGSGLGLSIVDELVRAYGGELTFDRATIGGLKVTLKLPGARV</sequence>
<evidence type="ECO:0000256" key="7">
    <source>
        <dbReference type="ARBA" id="ARBA00022777"/>
    </source>
</evidence>
<evidence type="ECO:0000256" key="3">
    <source>
        <dbReference type="ARBA" id="ARBA00012438"/>
    </source>
</evidence>
<keyword evidence="7 14" id="KW-0418">Kinase</keyword>
<dbReference type="Proteomes" id="UP000662572">
    <property type="component" value="Unassembled WGS sequence"/>
</dbReference>
<comment type="catalytic activity">
    <reaction evidence="1">
        <text>ATP + protein L-histidine = ADP + protein N-phospho-L-histidine.</text>
        <dbReference type="EC" id="2.7.13.3"/>
    </reaction>
</comment>
<evidence type="ECO:0000256" key="2">
    <source>
        <dbReference type="ARBA" id="ARBA00004370"/>
    </source>
</evidence>
<gene>
    <name evidence="14" type="ORF">GCM10011273_35460</name>
</gene>
<dbReference type="CDD" id="cd00082">
    <property type="entry name" value="HisKA"/>
    <property type="match status" value="1"/>
</dbReference>
<keyword evidence="15" id="KW-1185">Reference proteome</keyword>
<dbReference type="AlphaFoldDB" id="A0A918UZL1"/>
<comment type="subcellular location">
    <subcellularLocation>
        <location evidence="2">Membrane</location>
    </subcellularLocation>
</comment>
<dbReference type="PROSITE" id="PS50109">
    <property type="entry name" value="HIS_KIN"/>
    <property type="match status" value="1"/>
</dbReference>
<evidence type="ECO:0000256" key="11">
    <source>
        <dbReference type="SAM" id="Phobius"/>
    </source>
</evidence>
<feature type="domain" description="HAMP" evidence="13">
    <location>
        <begin position="217"/>
        <end position="268"/>
    </location>
</feature>
<keyword evidence="6 11" id="KW-0812">Transmembrane</keyword>
<feature type="domain" description="Histidine kinase" evidence="12">
    <location>
        <begin position="276"/>
        <end position="478"/>
    </location>
</feature>
<protein>
    <recommendedName>
        <fullName evidence="3">histidine kinase</fullName>
        <ecNumber evidence="3">2.7.13.3</ecNumber>
    </recommendedName>
</protein>
<evidence type="ECO:0000256" key="5">
    <source>
        <dbReference type="ARBA" id="ARBA00022679"/>
    </source>
</evidence>
<keyword evidence="10 11" id="KW-0472">Membrane</keyword>
<evidence type="ECO:0000259" key="12">
    <source>
        <dbReference type="PROSITE" id="PS50109"/>
    </source>
</evidence>
<name>A0A918UZL1_9CAUL</name>
<keyword evidence="5" id="KW-0808">Transferase</keyword>
<dbReference type="InterPro" id="IPR003660">
    <property type="entry name" value="HAMP_dom"/>
</dbReference>
<evidence type="ECO:0000256" key="8">
    <source>
        <dbReference type="ARBA" id="ARBA00022989"/>
    </source>
</evidence>
<feature type="transmembrane region" description="Helical" evidence="11">
    <location>
        <begin position="193"/>
        <end position="214"/>
    </location>
</feature>
<reference evidence="14" key="1">
    <citation type="journal article" date="2014" name="Int. J. Syst. Evol. Microbiol.">
        <title>Complete genome sequence of Corynebacterium casei LMG S-19264T (=DSM 44701T), isolated from a smear-ripened cheese.</title>
        <authorList>
            <consortium name="US DOE Joint Genome Institute (JGI-PGF)"/>
            <person name="Walter F."/>
            <person name="Albersmeier A."/>
            <person name="Kalinowski J."/>
            <person name="Ruckert C."/>
        </authorList>
    </citation>
    <scope>NUCLEOTIDE SEQUENCE</scope>
    <source>
        <strain evidence="14">KCTC 32296</strain>
    </source>
</reference>
<dbReference type="InterPro" id="IPR003661">
    <property type="entry name" value="HisK_dim/P_dom"/>
</dbReference>
<accession>A0A918UZL1</accession>
<dbReference type="InterPro" id="IPR003594">
    <property type="entry name" value="HATPase_dom"/>
</dbReference>
<evidence type="ECO:0000259" key="13">
    <source>
        <dbReference type="PROSITE" id="PS50885"/>
    </source>
</evidence>
<dbReference type="InterPro" id="IPR050428">
    <property type="entry name" value="TCS_sensor_his_kinase"/>
</dbReference>
<proteinExistence type="predicted"/>
<evidence type="ECO:0000313" key="14">
    <source>
        <dbReference type="EMBL" id="GGZ45649.1"/>
    </source>
</evidence>
<keyword evidence="9" id="KW-0902">Two-component regulatory system</keyword>
<dbReference type="InterPro" id="IPR036097">
    <property type="entry name" value="HisK_dim/P_sf"/>
</dbReference>
<reference evidence="14" key="2">
    <citation type="submission" date="2020-09" db="EMBL/GenBank/DDBJ databases">
        <authorList>
            <person name="Sun Q."/>
            <person name="Kim S."/>
        </authorList>
    </citation>
    <scope>NUCLEOTIDE SEQUENCE</scope>
    <source>
        <strain evidence="14">KCTC 32296</strain>
    </source>
</reference>
<dbReference type="InterPro" id="IPR004358">
    <property type="entry name" value="Sig_transdc_His_kin-like_C"/>
</dbReference>
<keyword evidence="4" id="KW-0597">Phosphoprotein</keyword>
<dbReference type="PROSITE" id="PS50885">
    <property type="entry name" value="HAMP"/>
    <property type="match status" value="1"/>
</dbReference>
<dbReference type="SMART" id="SM00387">
    <property type="entry name" value="HATPase_c"/>
    <property type="match status" value="1"/>
</dbReference>
<organism evidence="14 15">
    <name type="scientific">Asticcacaulis endophyticus</name>
    <dbReference type="NCBI Taxonomy" id="1395890"/>
    <lineage>
        <taxon>Bacteria</taxon>
        <taxon>Pseudomonadati</taxon>
        <taxon>Pseudomonadota</taxon>
        <taxon>Alphaproteobacteria</taxon>
        <taxon>Caulobacterales</taxon>
        <taxon>Caulobacteraceae</taxon>
        <taxon>Asticcacaulis</taxon>
    </lineage>
</organism>
<dbReference type="PRINTS" id="PR00344">
    <property type="entry name" value="BCTRLSENSOR"/>
</dbReference>
<dbReference type="InterPro" id="IPR005467">
    <property type="entry name" value="His_kinase_dom"/>
</dbReference>
<evidence type="ECO:0000256" key="9">
    <source>
        <dbReference type="ARBA" id="ARBA00023012"/>
    </source>
</evidence>
<comment type="caution">
    <text evidence="14">The sequence shown here is derived from an EMBL/GenBank/DDBJ whole genome shotgun (WGS) entry which is preliminary data.</text>
</comment>
<dbReference type="SUPFAM" id="SSF55874">
    <property type="entry name" value="ATPase domain of HSP90 chaperone/DNA topoisomerase II/histidine kinase"/>
    <property type="match status" value="1"/>
</dbReference>
<dbReference type="PANTHER" id="PTHR45436">
    <property type="entry name" value="SENSOR HISTIDINE KINASE YKOH"/>
    <property type="match status" value="1"/>
</dbReference>
<dbReference type="SUPFAM" id="SSF47384">
    <property type="entry name" value="Homodimeric domain of signal transducing histidine kinase"/>
    <property type="match status" value="1"/>
</dbReference>